<evidence type="ECO:0000259" key="3">
    <source>
        <dbReference type="Pfam" id="PF24008"/>
    </source>
</evidence>
<reference evidence="4 5" key="1">
    <citation type="journal article" date="2014" name="PLoS Genet.">
        <title>Phylogenetically driven sequencing of extremely halophilic archaea reveals strategies for static and dynamic osmo-response.</title>
        <authorList>
            <person name="Becker E.A."/>
            <person name="Seitzer P.M."/>
            <person name="Tritt A."/>
            <person name="Larsen D."/>
            <person name="Krusor M."/>
            <person name="Yao A.I."/>
            <person name="Wu D."/>
            <person name="Madern D."/>
            <person name="Eisen J.A."/>
            <person name="Darling A.E."/>
            <person name="Facciotti M.T."/>
        </authorList>
    </citation>
    <scope>NUCLEOTIDE SEQUENCE [LARGE SCALE GENOMIC DNA]</scope>
    <source>
        <strain evidence="4 5">100A6</strain>
    </source>
</reference>
<feature type="region of interest" description="Disordered" evidence="1">
    <location>
        <begin position="1"/>
        <end position="33"/>
    </location>
</feature>
<evidence type="ECO:0000313" key="4">
    <source>
        <dbReference type="EMBL" id="EMA36709.1"/>
    </source>
</evidence>
<evidence type="ECO:0000256" key="2">
    <source>
        <dbReference type="SAM" id="Phobius"/>
    </source>
</evidence>
<feature type="domain" description="DUF7322" evidence="3">
    <location>
        <begin position="37"/>
        <end position="95"/>
    </location>
</feature>
<evidence type="ECO:0000313" key="5">
    <source>
        <dbReference type="Proteomes" id="UP000011566"/>
    </source>
</evidence>
<proteinExistence type="predicted"/>
<feature type="transmembrane region" description="Helical" evidence="2">
    <location>
        <begin position="45"/>
        <end position="68"/>
    </location>
</feature>
<dbReference type="RefSeq" id="WP_007694927.1">
    <property type="nucleotide sequence ID" value="NZ_AJRK01000353.1"/>
</dbReference>
<feature type="transmembrane region" description="Helical" evidence="2">
    <location>
        <begin position="75"/>
        <end position="92"/>
    </location>
</feature>
<organism evidence="4 5">
    <name type="scientific">Halococcus hamelinensis 100A6</name>
    <dbReference type="NCBI Taxonomy" id="1132509"/>
    <lineage>
        <taxon>Archaea</taxon>
        <taxon>Methanobacteriati</taxon>
        <taxon>Methanobacteriota</taxon>
        <taxon>Stenosarchaea group</taxon>
        <taxon>Halobacteria</taxon>
        <taxon>Halobacteriales</taxon>
        <taxon>Halococcaceae</taxon>
        <taxon>Halococcus</taxon>
    </lineage>
</organism>
<comment type="caution">
    <text evidence="4">The sequence shown here is derived from an EMBL/GenBank/DDBJ whole genome shotgun (WGS) entry which is preliminary data.</text>
</comment>
<dbReference type="PATRIC" id="fig|1132509.6.peg.3255"/>
<dbReference type="Pfam" id="PF24008">
    <property type="entry name" value="DUF7322"/>
    <property type="match status" value="1"/>
</dbReference>
<name>M0LWH1_9EURY</name>
<keyword evidence="2" id="KW-0472">Membrane</keyword>
<dbReference type="AlphaFoldDB" id="M0LWH1"/>
<dbReference type="Proteomes" id="UP000011566">
    <property type="component" value="Unassembled WGS sequence"/>
</dbReference>
<dbReference type="OrthoDB" id="214173at2157"/>
<keyword evidence="2" id="KW-0812">Transmembrane</keyword>
<dbReference type="EMBL" id="AOMB01000040">
    <property type="protein sequence ID" value="EMA36709.1"/>
    <property type="molecule type" value="Genomic_DNA"/>
</dbReference>
<dbReference type="InterPro" id="IPR055746">
    <property type="entry name" value="DUF7322"/>
</dbReference>
<sequence>MFDGLLGGSTTDPDDDAETSVIPGAPSVDVPDTSDVEVPPEVSHLFWSLVVSVDIAVLLVALGGMFIYFEGRWQLGGVGIVLGLFTLGYAYLKYRVAEPLTDRAE</sequence>
<accession>M0LWH1</accession>
<evidence type="ECO:0000256" key="1">
    <source>
        <dbReference type="SAM" id="MobiDB-lite"/>
    </source>
</evidence>
<keyword evidence="2" id="KW-1133">Transmembrane helix</keyword>
<keyword evidence="5" id="KW-1185">Reference proteome</keyword>
<protein>
    <recommendedName>
        <fullName evidence="3">DUF7322 domain-containing protein</fullName>
    </recommendedName>
</protein>
<gene>
    <name evidence="4" type="ORF">C447_13919</name>
</gene>